<keyword evidence="6" id="KW-0969">Cilium</keyword>
<dbReference type="AlphaFoldDB" id="A0A3N7HTB2"/>
<keyword evidence="6" id="KW-0966">Cell projection</keyword>
<dbReference type="PANTHER" id="PTHR36307:SF1">
    <property type="entry name" value="FLAGELLA BASAL BODY P-RING FORMATION PROTEIN FLGA"/>
    <property type="match status" value="1"/>
</dbReference>
<dbReference type="Gene3D" id="2.30.30.760">
    <property type="match status" value="1"/>
</dbReference>
<evidence type="ECO:0000313" key="6">
    <source>
        <dbReference type="EMBL" id="RQP25474.1"/>
    </source>
</evidence>
<dbReference type="OrthoDB" id="8561436at2"/>
<comment type="similarity">
    <text evidence="4">Belongs to the FlgA family.</text>
</comment>
<dbReference type="GO" id="GO:0044780">
    <property type="term" value="P:bacterial-type flagellum assembly"/>
    <property type="evidence" value="ECO:0007669"/>
    <property type="project" value="InterPro"/>
</dbReference>
<sequence length="242" mass="25264">MENMGSLLLRLATHALLGLAALVCGIARAQVPAADPSLEQQVRSLAEAGTQNKPAGVSRIDIQVGQLDPRLRLAPCQKVEPYLPSGARLWGKTRIGLRCVQGQVPWNVYMPVTVKIYGQALVATAPLAVGAVVTAGDVAQAEVDLAEDNSVAVADANLVVGRTLARAINPGQSLRMAHLKARQYFQAGETVKLVALGNGFSVASEGEALSAGIEGQPARVKTESGRVLTGIPAGDHRVELAL</sequence>
<keyword evidence="2 4" id="KW-0732">Signal</keyword>
<comment type="subcellular location">
    <subcellularLocation>
        <location evidence="1 4">Periplasm</location>
    </subcellularLocation>
</comment>
<dbReference type="InterPro" id="IPR039246">
    <property type="entry name" value="Flagellar_FlgA"/>
</dbReference>
<evidence type="ECO:0000256" key="2">
    <source>
        <dbReference type="ARBA" id="ARBA00022729"/>
    </source>
</evidence>
<keyword evidence="7" id="KW-1185">Reference proteome</keyword>
<feature type="chain" id="PRO_5017847945" description="Flagella basal body P-ring formation protein FlgA" evidence="4">
    <location>
        <begin position="30"/>
        <end position="242"/>
    </location>
</feature>
<organism evidence="6 7">
    <name type="scientific">Piscinibacter terrae</name>
    <dbReference type="NCBI Taxonomy" id="2496871"/>
    <lineage>
        <taxon>Bacteria</taxon>
        <taxon>Pseudomonadati</taxon>
        <taxon>Pseudomonadota</taxon>
        <taxon>Betaproteobacteria</taxon>
        <taxon>Burkholderiales</taxon>
        <taxon>Sphaerotilaceae</taxon>
        <taxon>Piscinibacter</taxon>
    </lineage>
</organism>
<name>A0A3N7HTB2_9BURK</name>
<feature type="domain" description="SAF" evidence="5">
    <location>
        <begin position="118"/>
        <end position="180"/>
    </location>
</feature>
<gene>
    <name evidence="6" type="primary">flgA</name>
    <name evidence="6" type="ORF">DZC73_09580</name>
</gene>
<dbReference type="InterPro" id="IPR013974">
    <property type="entry name" value="SAF"/>
</dbReference>
<dbReference type="SMART" id="SM00858">
    <property type="entry name" value="SAF"/>
    <property type="match status" value="1"/>
</dbReference>
<keyword evidence="6" id="KW-0282">Flagellum</keyword>
<evidence type="ECO:0000256" key="4">
    <source>
        <dbReference type="RuleBase" id="RU362063"/>
    </source>
</evidence>
<dbReference type="NCBIfam" id="TIGR03170">
    <property type="entry name" value="flgA_cterm"/>
    <property type="match status" value="1"/>
</dbReference>
<dbReference type="InterPro" id="IPR041231">
    <property type="entry name" value="FlgA_N"/>
</dbReference>
<accession>A0A3N7HTB2</accession>
<keyword evidence="3 4" id="KW-0574">Periplasm</keyword>
<evidence type="ECO:0000313" key="7">
    <source>
        <dbReference type="Proteomes" id="UP000267464"/>
    </source>
</evidence>
<dbReference type="EMBL" id="QUSW01000002">
    <property type="protein sequence ID" value="RQP25474.1"/>
    <property type="molecule type" value="Genomic_DNA"/>
</dbReference>
<evidence type="ECO:0000256" key="1">
    <source>
        <dbReference type="ARBA" id="ARBA00004418"/>
    </source>
</evidence>
<proteinExistence type="inferred from homology"/>
<dbReference type="GO" id="GO:0042597">
    <property type="term" value="C:periplasmic space"/>
    <property type="evidence" value="ECO:0007669"/>
    <property type="project" value="UniProtKB-SubCell"/>
</dbReference>
<dbReference type="Pfam" id="PF13144">
    <property type="entry name" value="ChapFlgA"/>
    <property type="match status" value="1"/>
</dbReference>
<reference evidence="6 7" key="1">
    <citation type="submission" date="2018-08" db="EMBL/GenBank/DDBJ databases">
        <authorList>
            <person name="Khan S.A."/>
            <person name="Jeon C.O."/>
            <person name="Chun B.H."/>
            <person name="Jeong S.E."/>
        </authorList>
    </citation>
    <scope>NUCLEOTIDE SEQUENCE [LARGE SCALE GENOMIC DNA]</scope>
    <source>
        <strain evidence="6 7">S-16</strain>
    </source>
</reference>
<dbReference type="Proteomes" id="UP000267464">
    <property type="component" value="Unassembled WGS sequence"/>
</dbReference>
<comment type="function">
    <text evidence="4">Involved in the assembly process of the P-ring formation. It may associate with FlgF on the rod constituting a structure essential for the P-ring assembly or may act as a modulator protein for the P-ring assembly.</text>
</comment>
<dbReference type="Pfam" id="PF17656">
    <property type="entry name" value="ChapFlgA_N"/>
    <property type="match status" value="1"/>
</dbReference>
<comment type="caution">
    <text evidence="6">The sequence shown here is derived from an EMBL/GenBank/DDBJ whole genome shotgun (WGS) entry which is preliminary data.</text>
</comment>
<dbReference type="CDD" id="cd11614">
    <property type="entry name" value="SAF_CpaB_FlgA_like"/>
    <property type="match status" value="1"/>
</dbReference>
<protein>
    <recommendedName>
        <fullName evidence="4">Flagella basal body P-ring formation protein FlgA</fullName>
    </recommendedName>
</protein>
<dbReference type="Gene3D" id="3.90.1210.10">
    <property type="entry name" value="Antifreeze-like/N-acetylneuraminic acid synthase C-terminal domain"/>
    <property type="match status" value="1"/>
</dbReference>
<dbReference type="InterPro" id="IPR017585">
    <property type="entry name" value="SAF_FlgA"/>
</dbReference>
<evidence type="ECO:0000256" key="3">
    <source>
        <dbReference type="ARBA" id="ARBA00022764"/>
    </source>
</evidence>
<evidence type="ECO:0000259" key="5">
    <source>
        <dbReference type="SMART" id="SM00858"/>
    </source>
</evidence>
<dbReference type="PANTHER" id="PTHR36307">
    <property type="entry name" value="FLAGELLA BASAL BODY P-RING FORMATION PROTEIN FLGA"/>
    <property type="match status" value="1"/>
</dbReference>
<keyword evidence="4" id="KW-1005">Bacterial flagellum biogenesis</keyword>
<feature type="signal peptide" evidence="4">
    <location>
        <begin position="1"/>
        <end position="29"/>
    </location>
</feature>
<reference evidence="6 7" key="2">
    <citation type="submission" date="2018-12" db="EMBL/GenBank/DDBJ databases">
        <title>Rhizobacter gummiphilus sp. nov., a rubber-degrading bacterium isolated from the soil of a botanical garden in Japan.</title>
        <authorList>
            <person name="Shunsuke S.S."/>
        </authorList>
    </citation>
    <scope>NUCLEOTIDE SEQUENCE [LARGE SCALE GENOMIC DNA]</scope>
    <source>
        <strain evidence="6 7">S-16</strain>
    </source>
</reference>